<proteinExistence type="predicted"/>
<name>A0A5C8NZQ0_9BACI</name>
<dbReference type="OrthoDB" id="2431483at2"/>
<dbReference type="RefSeq" id="WP_147665932.1">
    <property type="nucleotide sequence ID" value="NZ_VDUW01000002.1"/>
</dbReference>
<dbReference type="AlphaFoldDB" id="A0A5C8NZQ0"/>
<protein>
    <submittedName>
        <fullName evidence="1">Uncharacterized protein</fullName>
    </submittedName>
</protein>
<dbReference type="Proteomes" id="UP000321574">
    <property type="component" value="Unassembled WGS sequence"/>
</dbReference>
<reference evidence="1 2" key="1">
    <citation type="submission" date="2019-06" db="EMBL/GenBank/DDBJ databases">
        <title>Cerasibacillus sp. nov., isolated from maize field.</title>
        <authorList>
            <person name="Lin S.-Y."/>
            <person name="Tsai C.-F."/>
            <person name="Young C.-C."/>
        </authorList>
    </citation>
    <scope>NUCLEOTIDE SEQUENCE [LARGE SCALE GENOMIC DNA]</scope>
    <source>
        <strain evidence="1 2">CC-CFT480</strain>
    </source>
</reference>
<evidence type="ECO:0000313" key="2">
    <source>
        <dbReference type="Proteomes" id="UP000321574"/>
    </source>
</evidence>
<organism evidence="1 2">
    <name type="scientific">Cerasibacillus terrae</name>
    <dbReference type="NCBI Taxonomy" id="2498845"/>
    <lineage>
        <taxon>Bacteria</taxon>
        <taxon>Bacillati</taxon>
        <taxon>Bacillota</taxon>
        <taxon>Bacilli</taxon>
        <taxon>Bacillales</taxon>
        <taxon>Bacillaceae</taxon>
        <taxon>Cerasibacillus</taxon>
    </lineage>
</organism>
<comment type="caution">
    <text evidence="1">The sequence shown here is derived from an EMBL/GenBank/DDBJ whole genome shotgun (WGS) entry which is preliminary data.</text>
</comment>
<accession>A0A5C8NZQ0</accession>
<gene>
    <name evidence="1" type="ORF">FHP05_03865</name>
</gene>
<evidence type="ECO:0000313" key="1">
    <source>
        <dbReference type="EMBL" id="TXL66532.1"/>
    </source>
</evidence>
<keyword evidence="2" id="KW-1185">Reference proteome</keyword>
<sequence length="423" mass="49835">MDKELQQLVDETQKKFGLKNYYLGRSHLHREKSHCRETLYYFSMEWFPNQFKNWDKEDENPKGTASIEIDLHTKSLRSIIFVGGITYAENESVFPTYDLESVIEWVEEQTGLMWGRQFQLVHEKKDNFLFRGVVDNVPIYPSATIEVKFNQAREFSFYSMIGDLPKENEVQWEPFSLVPETLEPVLKDQITLIELPHLENKKWNAVYAVEEVFITNDKTKTIPYDIFQRYGEKVEVNKVMEWEEPLQDEFVGKPLFVFEEVSMEQAQTKEDHPDFLPITKSEAKAAIQETRDLLRREYPNDSGKWMLKTILREEGYIVSLLKPIHSERKVFGDKLKIAMNRDTLQTVNYIDSSILLTELKDYEKVNEINISEKEAFEKLRKYIKVTPTYVYDPSVERYRLCGKIDSDYGVHATTGKVVHLDEL</sequence>
<dbReference type="EMBL" id="VDUW01000002">
    <property type="protein sequence ID" value="TXL66532.1"/>
    <property type="molecule type" value="Genomic_DNA"/>
</dbReference>